<feature type="transmembrane region" description="Helical" evidence="1">
    <location>
        <begin position="115"/>
        <end position="137"/>
    </location>
</feature>
<sequence>MTSILILAFGLVAATVLIHTTFLAFSIHWLSVRNAGSAYDLHFWPLTWLFVRLVWILLLSHTVQIAIWACFYYWGAALPDFESAVYFSGVTYTTIGYGDVLVSPPWRIIATVEGLTGIVMCSLSAAFFFSVMTRLLLSRQH</sequence>
<keyword evidence="1" id="KW-0812">Transmembrane</keyword>
<dbReference type="Pfam" id="PF07885">
    <property type="entry name" value="Ion_trans_2"/>
    <property type="match status" value="1"/>
</dbReference>
<keyword evidence="3" id="KW-0406">Ion transport</keyword>
<reference evidence="3 4" key="1">
    <citation type="submission" date="2019-06" db="EMBL/GenBank/DDBJ databases">
        <title>Enrichment of Autotrophic Halophilic Microorganisms from Red Sea Brine Pool Using Microbial Electrosynthesis System.</title>
        <authorList>
            <person name="Alqahtani M.F."/>
            <person name="Bajracharya S."/>
            <person name="Katuri K.P."/>
            <person name="Ali M."/>
            <person name="Saikaly P.E."/>
        </authorList>
    </citation>
    <scope>NUCLEOTIDE SEQUENCE [LARGE SCALE GENOMIC DNA]</scope>
    <source>
        <strain evidence="3">MES15</strain>
    </source>
</reference>
<evidence type="ECO:0000256" key="1">
    <source>
        <dbReference type="SAM" id="Phobius"/>
    </source>
</evidence>
<proteinExistence type="predicted"/>
<comment type="caution">
    <text evidence="3">The sequence shown here is derived from an EMBL/GenBank/DDBJ whole genome shotgun (WGS) entry which is preliminary data.</text>
</comment>
<organism evidence="3 4">
    <name type="scientific">Marinobacter adhaerens</name>
    <dbReference type="NCBI Taxonomy" id="1033846"/>
    <lineage>
        <taxon>Bacteria</taxon>
        <taxon>Pseudomonadati</taxon>
        <taxon>Pseudomonadota</taxon>
        <taxon>Gammaproteobacteria</taxon>
        <taxon>Pseudomonadales</taxon>
        <taxon>Marinobacteraceae</taxon>
        <taxon>Marinobacter</taxon>
    </lineage>
</organism>
<feature type="domain" description="Potassium channel" evidence="2">
    <location>
        <begin position="65"/>
        <end position="133"/>
    </location>
</feature>
<keyword evidence="3" id="KW-0407">Ion channel</keyword>
<evidence type="ECO:0000259" key="2">
    <source>
        <dbReference type="Pfam" id="PF07885"/>
    </source>
</evidence>
<dbReference type="Gene3D" id="1.10.287.70">
    <property type="match status" value="1"/>
</dbReference>
<gene>
    <name evidence="3" type="ORF">FH752_16365</name>
</gene>
<feature type="transmembrane region" description="Helical" evidence="1">
    <location>
        <begin position="6"/>
        <end position="32"/>
    </location>
</feature>
<protein>
    <submittedName>
        <fullName evidence="3">Two pore domain potassium channel family protein</fullName>
    </submittedName>
</protein>
<keyword evidence="1" id="KW-0472">Membrane</keyword>
<dbReference type="InterPro" id="IPR013099">
    <property type="entry name" value="K_chnl_dom"/>
</dbReference>
<feature type="transmembrane region" description="Helical" evidence="1">
    <location>
        <begin position="53"/>
        <end position="74"/>
    </location>
</feature>
<accession>A0A844I8B7</accession>
<dbReference type="AlphaFoldDB" id="A0A844I8B7"/>
<evidence type="ECO:0000313" key="3">
    <source>
        <dbReference type="EMBL" id="MTJ00188.1"/>
    </source>
</evidence>
<dbReference type="Proteomes" id="UP000431462">
    <property type="component" value="Unassembled WGS sequence"/>
</dbReference>
<keyword evidence="1" id="KW-1133">Transmembrane helix</keyword>
<dbReference type="SUPFAM" id="SSF81324">
    <property type="entry name" value="Voltage-gated potassium channels"/>
    <property type="match status" value="1"/>
</dbReference>
<dbReference type="EMBL" id="VENC01000016">
    <property type="protein sequence ID" value="MTJ00188.1"/>
    <property type="molecule type" value="Genomic_DNA"/>
</dbReference>
<keyword evidence="3" id="KW-0813">Transport</keyword>
<evidence type="ECO:0000313" key="4">
    <source>
        <dbReference type="Proteomes" id="UP000431462"/>
    </source>
</evidence>
<dbReference type="GO" id="GO:0034220">
    <property type="term" value="P:monoatomic ion transmembrane transport"/>
    <property type="evidence" value="ECO:0007669"/>
    <property type="project" value="UniProtKB-KW"/>
</dbReference>
<name>A0A844I8B7_9GAMM</name>